<dbReference type="EMBL" id="CP061706">
    <property type="protein sequence ID" value="UAA86706.1"/>
    <property type="molecule type" value="Genomic_DNA"/>
</dbReference>
<proteinExistence type="predicted"/>
<sequence length="67" mass="7919">MANQAPYQTTLIEITETNIIGTKHLTVKMDEHRYKQLRLNALDKDMTHRDIMLEAFDLWMKVHGTTF</sequence>
<gene>
    <name evidence="1" type="ORF">H2787_17690</name>
</gene>
<geneLocation type="plasmid" evidence="1 2">
    <name>p8E072658</name>
</geneLocation>
<reference evidence="1" key="1">
    <citation type="submission" date="2020-09" db="EMBL/GenBank/DDBJ databases">
        <title>Acinetobacter baumannii E-072658 complete genome.</title>
        <authorList>
            <person name="Hamidian M."/>
            <person name="Maharjan R."/>
            <person name="Cain A.K."/>
            <person name="Faruga D.N."/>
            <person name="Paulsen I.T."/>
        </authorList>
    </citation>
    <scope>NUCLEOTIDE SEQUENCE</scope>
    <source>
        <strain evidence="1">E-072658</strain>
        <plasmid evidence="1">p8E072658</plasmid>
    </source>
</reference>
<name>A0A9Q8L2I4_ACIBA</name>
<accession>A0A9Q8L2I4</accession>
<evidence type="ECO:0000313" key="2">
    <source>
        <dbReference type="Proteomes" id="UP001050565"/>
    </source>
</evidence>
<keyword evidence="1" id="KW-0614">Plasmid</keyword>
<dbReference type="Proteomes" id="UP001050565">
    <property type="component" value="Plasmid p8E072658"/>
</dbReference>
<dbReference type="AlphaFoldDB" id="A0A9Q8L2I4"/>
<organism evidence="1 2">
    <name type="scientific">Acinetobacter baumannii</name>
    <dbReference type="NCBI Taxonomy" id="470"/>
    <lineage>
        <taxon>Bacteria</taxon>
        <taxon>Pseudomonadati</taxon>
        <taxon>Pseudomonadota</taxon>
        <taxon>Gammaproteobacteria</taxon>
        <taxon>Moraxellales</taxon>
        <taxon>Moraxellaceae</taxon>
        <taxon>Acinetobacter</taxon>
        <taxon>Acinetobacter calcoaceticus/baumannii complex</taxon>
    </lineage>
</organism>
<evidence type="ECO:0000313" key="1">
    <source>
        <dbReference type="EMBL" id="UAA86706.1"/>
    </source>
</evidence>
<protein>
    <submittedName>
        <fullName evidence="1">Uncharacterized protein</fullName>
    </submittedName>
</protein>